<name>A0A395HG60_ASPHC</name>
<evidence type="ECO:0000313" key="3">
    <source>
        <dbReference type="Proteomes" id="UP000248961"/>
    </source>
</evidence>
<sequence length="89" mass="9476">MKLFTLALTLLPLFAGIANAAAMTPVSNLIAKDQDSASREMCGQFCVGPHSCHGKCNRTSLTISKTCLLPASSIGVLIRYLGICHRAVR</sequence>
<dbReference type="OrthoDB" id="10534759at2759"/>
<dbReference type="GeneID" id="37203045"/>
<accession>A0A395HG60</accession>
<protein>
    <submittedName>
        <fullName evidence="2">Uncharacterized protein</fullName>
    </submittedName>
</protein>
<gene>
    <name evidence="2" type="ORF">BO97DRAFT_447279</name>
</gene>
<organism evidence="2 3">
    <name type="scientific">Aspergillus homomorphus (strain CBS 101889)</name>
    <dbReference type="NCBI Taxonomy" id="1450537"/>
    <lineage>
        <taxon>Eukaryota</taxon>
        <taxon>Fungi</taxon>
        <taxon>Dikarya</taxon>
        <taxon>Ascomycota</taxon>
        <taxon>Pezizomycotina</taxon>
        <taxon>Eurotiomycetes</taxon>
        <taxon>Eurotiomycetidae</taxon>
        <taxon>Eurotiales</taxon>
        <taxon>Aspergillaceae</taxon>
        <taxon>Aspergillus</taxon>
        <taxon>Aspergillus subgen. Circumdati</taxon>
    </lineage>
</organism>
<feature type="signal peptide" evidence="1">
    <location>
        <begin position="1"/>
        <end position="20"/>
    </location>
</feature>
<dbReference type="EMBL" id="KZ824350">
    <property type="protein sequence ID" value="RAL06837.1"/>
    <property type="molecule type" value="Genomic_DNA"/>
</dbReference>
<evidence type="ECO:0000313" key="2">
    <source>
        <dbReference type="EMBL" id="RAL06837.1"/>
    </source>
</evidence>
<feature type="chain" id="PRO_5017392573" evidence="1">
    <location>
        <begin position="21"/>
        <end position="89"/>
    </location>
</feature>
<keyword evidence="1" id="KW-0732">Signal</keyword>
<dbReference type="VEuPathDB" id="FungiDB:BO97DRAFT_447279"/>
<reference evidence="2 3" key="1">
    <citation type="submission" date="2018-02" db="EMBL/GenBank/DDBJ databases">
        <title>The genomes of Aspergillus section Nigri reveals drivers in fungal speciation.</title>
        <authorList>
            <consortium name="DOE Joint Genome Institute"/>
            <person name="Vesth T.C."/>
            <person name="Nybo J."/>
            <person name="Theobald S."/>
            <person name="Brandl J."/>
            <person name="Frisvad J.C."/>
            <person name="Nielsen K.F."/>
            <person name="Lyhne E.K."/>
            <person name="Kogle M.E."/>
            <person name="Kuo A."/>
            <person name="Riley R."/>
            <person name="Clum A."/>
            <person name="Nolan M."/>
            <person name="Lipzen A."/>
            <person name="Salamov A."/>
            <person name="Henrissat B."/>
            <person name="Wiebenga A."/>
            <person name="De vries R.P."/>
            <person name="Grigoriev I.V."/>
            <person name="Mortensen U.H."/>
            <person name="Andersen M.R."/>
            <person name="Baker S.E."/>
        </authorList>
    </citation>
    <scope>NUCLEOTIDE SEQUENCE [LARGE SCALE GENOMIC DNA]</scope>
    <source>
        <strain evidence="2 3">CBS 101889</strain>
    </source>
</reference>
<evidence type="ECO:0000256" key="1">
    <source>
        <dbReference type="SAM" id="SignalP"/>
    </source>
</evidence>
<keyword evidence="3" id="KW-1185">Reference proteome</keyword>
<dbReference type="Proteomes" id="UP000248961">
    <property type="component" value="Unassembled WGS sequence"/>
</dbReference>
<dbReference type="AlphaFoldDB" id="A0A395HG60"/>
<proteinExistence type="predicted"/>
<dbReference type="RefSeq" id="XP_025545991.1">
    <property type="nucleotide sequence ID" value="XM_025698756.1"/>
</dbReference>